<dbReference type="InterPro" id="IPR010982">
    <property type="entry name" value="Lambda_DNA-bd_dom_sf"/>
</dbReference>
<evidence type="ECO:0000313" key="3">
    <source>
        <dbReference type="EMBL" id="VAW43713.1"/>
    </source>
</evidence>
<dbReference type="PANTHER" id="PTHR46558:SF11">
    <property type="entry name" value="HTH-TYPE TRANSCRIPTIONAL REGULATOR XRE"/>
    <property type="match status" value="1"/>
</dbReference>
<dbReference type="EMBL" id="UOFA01000018">
    <property type="protein sequence ID" value="VAW43713.1"/>
    <property type="molecule type" value="Genomic_DNA"/>
</dbReference>
<dbReference type="PANTHER" id="PTHR46558">
    <property type="entry name" value="TRACRIPTIONAL REGULATORY PROTEIN-RELATED-RELATED"/>
    <property type="match status" value="1"/>
</dbReference>
<dbReference type="SMART" id="SM00530">
    <property type="entry name" value="HTH_XRE"/>
    <property type="match status" value="1"/>
</dbReference>
<evidence type="ECO:0000259" key="2">
    <source>
        <dbReference type="PROSITE" id="PS50943"/>
    </source>
</evidence>
<gene>
    <name evidence="3" type="ORF">MNBD_GAMMA02-1490</name>
</gene>
<dbReference type="AlphaFoldDB" id="A0A3B0VUA0"/>
<dbReference type="Pfam" id="PF00717">
    <property type="entry name" value="Peptidase_S24"/>
    <property type="match status" value="1"/>
</dbReference>
<sequence>MNSAGQRIKQLRKQHKLTQNDVATFIGVQRVSVSKWESQSDVYNTPKGEHLFKLCQILKTTAEFVLYGHTTYEHQPTDHQHGPAAQENIASYLTKIPLLNWHQVENIERLKAEKLETNEVIFSHLENSSHGYALPVIGDSMISTTGPYSFPEGVLIIFDPKWSDELSDGMFIIAQVNNEIKFRQVKFDGTKAYLNPLNPQYPKTFDPFKVIGKVTEMQMKLP</sequence>
<accession>A0A3B0VUA0</accession>
<keyword evidence="1" id="KW-0238">DNA-binding</keyword>
<reference evidence="3" key="1">
    <citation type="submission" date="2018-06" db="EMBL/GenBank/DDBJ databases">
        <authorList>
            <person name="Zhirakovskaya E."/>
        </authorList>
    </citation>
    <scope>NUCLEOTIDE SEQUENCE</scope>
</reference>
<dbReference type="Gene3D" id="1.10.260.40">
    <property type="entry name" value="lambda repressor-like DNA-binding domains"/>
    <property type="match status" value="1"/>
</dbReference>
<dbReference type="CDD" id="cd00093">
    <property type="entry name" value="HTH_XRE"/>
    <property type="match status" value="1"/>
</dbReference>
<name>A0A3B0VUA0_9ZZZZ</name>
<dbReference type="InterPro" id="IPR039418">
    <property type="entry name" value="LexA-like"/>
</dbReference>
<dbReference type="CDD" id="cd06529">
    <property type="entry name" value="S24_LexA-like"/>
    <property type="match status" value="1"/>
</dbReference>
<dbReference type="SUPFAM" id="SSF47413">
    <property type="entry name" value="lambda repressor-like DNA-binding domains"/>
    <property type="match status" value="1"/>
</dbReference>
<dbReference type="InterPro" id="IPR036286">
    <property type="entry name" value="LexA/Signal_pep-like_sf"/>
</dbReference>
<dbReference type="Pfam" id="PF01381">
    <property type="entry name" value="HTH_3"/>
    <property type="match status" value="1"/>
</dbReference>
<dbReference type="PROSITE" id="PS50943">
    <property type="entry name" value="HTH_CROC1"/>
    <property type="match status" value="1"/>
</dbReference>
<evidence type="ECO:0000256" key="1">
    <source>
        <dbReference type="ARBA" id="ARBA00023125"/>
    </source>
</evidence>
<dbReference type="InterPro" id="IPR001387">
    <property type="entry name" value="Cro/C1-type_HTH"/>
</dbReference>
<dbReference type="Gene3D" id="2.10.109.10">
    <property type="entry name" value="Umud Fragment, subunit A"/>
    <property type="match status" value="1"/>
</dbReference>
<dbReference type="GO" id="GO:0003677">
    <property type="term" value="F:DNA binding"/>
    <property type="evidence" value="ECO:0007669"/>
    <property type="project" value="UniProtKB-KW"/>
</dbReference>
<feature type="domain" description="HTH cro/C1-type" evidence="2">
    <location>
        <begin position="8"/>
        <end position="65"/>
    </location>
</feature>
<proteinExistence type="predicted"/>
<organism evidence="3">
    <name type="scientific">hydrothermal vent metagenome</name>
    <dbReference type="NCBI Taxonomy" id="652676"/>
    <lineage>
        <taxon>unclassified sequences</taxon>
        <taxon>metagenomes</taxon>
        <taxon>ecological metagenomes</taxon>
    </lineage>
</organism>
<dbReference type="SUPFAM" id="SSF51306">
    <property type="entry name" value="LexA/Signal peptidase"/>
    <property type="match status" value="1"/>
</dbReference>
<protein>
    <recommendedName>
        <fullName evidence="2">HTH cro/C1-type domain-containing protein</fullName>
    </recommendedName>
</protein>
<dbReference type="InterPro" id="IPR015927">
    <property type="entry name" value="Peptidase_S24_S26A/B/C"/>
</dbReference>